<accession>A0A8X6TBA2</accession>
<proteinExistence type="predicted"/>
<gene>
    <name evidence="1" type="ORF">NPIL_627281</name>
</gene>
<sequence length="108" mass="12220">MVLRKPNKECSGKSRKLHPNILWRREWGKKKEKTIHGGIPLFRKAFVVDSEFHVLELSLQEVLSSVDVRRLLSTQRSGTRPGGQLIGDAIKVLPPLGDINSEGRLLKQ</sequence>
<name>A0A8X6TBA2_NEPPI</name>
<reference evidence="1" key="1">
    <citation type="submission" date="2020-08" db="EMBL/GenBank/DDBJ databases">
        <title>Multicomponent nature underlies the extraordinary mechanical properties of spider dragline silk.</title>
        <authorList>
            <person name="Kono N."/>
            <person name="Nakamura H."/>
            <person name="Mori M."/>
            <person name="Yoshida Y."/>
            <person name="Ohtoshi R."/>
            <person name="Malay A.D."/>
            <person name="Moran D.A.P."/>
            <person name="Tomita M."/>
            <person name="Numata K."/>
            <person name="Arakawa K."/>
        </authorList>
    </citation>
    <scope>NUCLEOTIDE SEQUENCE</scope>
</reference>
<keyword evidence="2" id="KW-1185">Reference proteome</keyword>
<protein>
    <submittedName>
        <fullName evidence="1">Uncharacterized protein</fullName>
    </submittedName>
</protein>
<comment type="caution">
    <text evidence="1">The sequence shown here is derived from an EMBL/GenBank/DDBJ whole genome shotgun (WGS) entry which is preliminary data.</text>
</comment>
<evidence type="ECO:0000313" key="2">
    <source>
        <dbReference type="Proteomes" id="UP000887013"/>
    </source>
</evidence>
<dbReference type="Proteomes" id="UP000887013">
    <property type="component" value="Unassembled WGS sequence"/>
</dbReference>
<dbReference type="EMBL" id="BMAW01005704">
    <property type="protein sequence ID" value="GFS95545.1"/>
    <property type="molecule type" value="Genomic_DNA"/>
</dbReference>
<evidence type="ECO:0000313" key="1">
    <source>
        <dbReference type="EMBL" id="GFS95545.1"/>
    </source>
</evidence>
<dbReference type="AlphaFoldDB" id="A0A8X6TBA2"/>
<organism evidence="1 2">
    <name type="scientific">Nephila pilipes</name>
    <name type="common">Giant wood spider</name>
    <name type="synonym">Nephila maculata</name>
    <dbReference type="NCBI Taxonomy" id="299642"/>
    <lineage>
        <taxon>Eukaryota</taxon>
        <taxon>Metazoa</taxon>
        <taxon>Ecdysozoa</taxon>
        <taxon>Arthropoda</taxon>
        <taxon>Chelicerata</taxon>
        <taxon>Arachnida</taxon>
        <taxon>Araneae</taxon>
        <taxon>Araneomorphae</taxon>
        <taxon>Entelegynae</taxon>
        <taxon>Araneoidea</taxon>
        <taxon>Nephilidae</taxon>
        <taxon>Nephila</taxon>
    </lineage>
</organism>